<dbReference type="Pfam" id="PF12172">
    <property type="entry name" value="zf-ChsH2"/>
    <property type="match status" value="1"/>
</dbReference>
<dbReference type="SUPFAM" id="SSF50249">
    <property type="entry name" value="Nucleic acid-binding proteins"/>
    <property type="match status" value="1"/>
</dbReference>
<evidence type="ECO:0000313" key="3">
    <source>
        <dbReference type="Proteomes" id="UP000239494"/>
    </source>
</evidence>
<gene>
    <name evidence="2" type="ORF">CLV43_105397</name>
</gene>
<dbReference type="Proteomes" id="UP000239494">
    <property type="component" value="Unassembled WGS sequence"/>
</dbReference>
<dbReference type="AlphaFoldDB" id="A0A2T0T7H7"/>
<dbReference type="SUPFAM" id="SSF53901">
    <property type="entry name" value="Thiolase-like"/>
    <property type="match status" value="1"/>
</dbReference>
<proteinExistence type="predicted"/>
<reference evidence="2 3" key="1">
    <citation type="submission" date="2018-03" db="EMBL/GenBank/DDBJ databases">
        <title>Genomic Encyclopedia of Archaeal and Bacterial Type Strains, Phase II (KMG-II): from individual species to whole genera.</title>
        <authorList>
            <person name="Goeker M."/>
        </authorList>
    </citation>
    <scope>NUCLEOTIDE SEQUENCE [LARGE SCALE GENOMIC DNA]</scope>
    <source>
        <strain evidence="2 3">DSM 44720</strain>
    </source>
</reference>
<dbReference type="GO" id="GO:0016746">
    <property type="term" value="F:acyltransferase activity"/>
    <property type="evidence" value="ECO:0007669"/>
    <property type="project" value="InterPro"/>
</dbReference>
<dbReference type="Gene3D" id="3.40.47.10">
    <property type="match status" value="1"/>
</dbReference>
<accession>A0A2T0T7H7</accession>
<dbReference type="EMBL" id="PVTF01000005">
    <property type="protein sequence ID" value="PRY41639.1"/>
    <property type="molecule type" value="Genomic_DNA"/>
</dbReference>
<name>A0A2T0T7H7_9PSEU</name>
<dbReference type="InterPro" id="IPR022002">
    <property type="entry name" value="ChsH2_Znr"/>
</dbReference>
<organism evidence="2 3">
    <name type="scientific">Umezawaea tangerina</name>
    <dbReference type="NCBI Taxonomy" id="84725"/>
    <lineage>
        <taxon>Bacteria</taxon>
        <taxon>Bacillati</taxon>
        <taxon>Actinomycetota</taxon>
        <taxon>Actinomycetes</taxon>
        <taxon>Pseudonocardiales</taxon>
        <taxon>Pseudonocardiaceae</taxon>
        <taxon>Umezawaea</taxon>
    </lineage>
</organism>
<keyword evidence="3" id="KW-1185">Reference proteome</keyword>
<protein>
    <submittedName>
        <fullName evidence="2">3-hydroxy-3-methylglutaryl CoA synthase</fullName>
    </submittedName>
</protein>
<evidence type="ECO:0000259" key="1">
    <source>
        <dbReference type="Pfam" id="PF12172"/>
    </source>
</evidence>
<dbReference type="Gene3D" id="6.10.30.10">
    <property type="match status" value="1"/>
</dbReference>
<sequence length="475" mass="49475">MTTDADEDLEWHDMTWHKITDCSAYIPASALGLQAISDAIGGGGRGTRSVAGFDEDSITMAVAALRGIDRHSEDAGPLLFATSTPPYADKTNASTVKAAIGGDDRVMATDVTGLRSGLSALLLGARTGGLVAMADMRGGRPGSAEERDGGDGAAAFRFGGTGQPIAQIEAAGHVSMELMDIWRVPGARYSAVSEERFSQAALSSTMDGLVARLKDEGGLTGPPTFVVVAAPGHRFAVKLARLVAEDSDGSTLAAHRESVGYCGAAEVGILLARTLDVAKAGDTVLLLSAMGGVDGVVVRVLADGGGSERLDREIAGRRMISYTDYLVRRGLLEREPARRPDRPAVAAPAAFRNVRWKFRLEGSRCGQCGKVYLPPQRVCGGCGGADTHHPYPCADRPGTVAAISTDGLSDTPAPPAVAALVDFDGGGRLAMEVAESTDSGIALGDRVEPTFRRTSQTDGAPDYFWKIRSAIGESA</sequence>
<dbReference type="InterPro" id="IPR012340">
    <property type="entry name" value="NA-bd_OB-fold"/>
</dbReference>
<comment type="caution">
    <text evidence="2">The sequence shown here is derived from an EMBL/GenBank/DDBJ whole genome shotgun (WGS) entry which is preliminary data.</text>
</comment>
<dbReference type="OrthoDB" id="8771453at2"/>
<feature type="domain" description="ChsH2 rubredoxin-like zinc ribbon" evidence="1">
    <location>
        <begin position="359"/>
        <end position="386"/>
    </location>
</feature>
<evidence type="ECO:0000313" key="2">
    <source>
        <dbReference type="EMBL" id="PRY41639.1"/>
    </source>
</evidence>
<dbReference type="InterPro" id="IPR052513">
    <property type="entry name" value="Thioester_dehydratase-like"/>
</dbReference>
<dbReference type="PANTHER" id="PTHR34075:SF5">
    <property type="entry name" value="BLR3430 PROTEIN"/>
    <property type="match status" value="1"/>
</dbReference>
<dbReference type="PANTHER" id="PTHR34075">
    <property type="entry name" value="BLR3430 PROTEIN"/>
    <property type="match status" value="1"/>
</dbReference>
<dbReference type="RefSeq" id="WP_106188635.1">
    <property type="nucleotide sequence ID" value="NZ_PVTF01000005.1"/>
</dbReference>
<dbReference type="InterPro" id="IPR016039">
    <property type="entry name" value="Thiolase-like"/>
</dbReference>